<dbReference type="EMBL" id="SUYD01000006">
    <property type="protein sequence ID" value="MBE6266067.1"/>
    <property type="molecule type" value="Genomic_DNA"/>
</dbReference>
<dbReference type="CDD" id="cd17485">
    <property type="entry name" value="MFS_MFSD3"/>
    <property type="match status" value="1"/>
</dbReference>
<evidence type="ECO:0000313" key="8">
    <source>
        <dbReference type="Proteomes" id="UP000763088"/>
    </source>
</evidence>
<feature type="transmembrane region" description="Helical" evidence="6">
    <location>
        <begin position="263"/>
        <end position="283"/>
    </location>
</feature>
<evidence type="ECO:0000256" key="2">
    <source>
        <dbReference type="ARBA" id="ARBA00022448"/>
    </source>
</evidence>
<feature type="transmembrane region" description="Helical" evidence="6">
    <location>
        <begin position="88"/>
        <end position="106"/>
    </location>
</feature>
<accession>A0A928BS86</accession>
<dbReference type="InterPro" id="IPR036259">
    <property type="entry name" value="MFS_trans_sf"/>
</dbReference>
<sequence length="411" mass="45327">MQTNTNSAYSISSEGRGIGLPMFFCLYIAQSIPSSFFATALQVMMREANYSLATIGLLQLVKLPWVLKFLWSPMVDRHCISGRDFRRCIIISECIYALFIVLAGQLNVADNLYLIILLVCLSLAASATQDIATDALAILMHEGRDKSMVNSMQSMGSFGGALLGSGVLLLVLHKFGWHVVTPCLGVFVLLMLIPLTRQKHLDKCVKDRKQRARLTDFASFFAQRGIWRQVGFLLLYYASIIGILSMMRPWLVDLGYSMKEIGVMSGIVGTSVAFCASFGAGFLVRRIGISVARKLFAWFVFITTCYFFGISFIAHPSTSVLYGGIALMWSSYGMATIVVYTSAMECVRPGREGTDFTVQTVITHLSGIIMAALSGSVAHQFGYQGLFAAELLIALISLIYIYKIFQNKHAA</sequence>
<keyword evidence="5 6" id="KW-0472">Membrane</keyword>
<evidence type="ECO:0000256" key="4">
    <source>
        <dbReference type="ARBA" id="ARBA00022989"/>
    </source>
</evidence>
<dbReference type="Pfam" id="PF07690">
    <property type="entry name" value="MFS_1"/>
    <property type="match status" value="1"/>
</dbReference>
<dbReference type="Gene3D" id="1.20.1250.20">
    <property type="entry name" value="MFS general substrate transporter like domains"/>
    <property type="match status" value="1"/>
</dbReference>
<comment type="caution">
    <text evidence="7">The sequence shown here is derived from an EMBL/GenBank/DDBJ whole genome shotgun (WGS) entry which is preliminary data.</text>
</comment>
<feature type="transmembrane region" description="Helical" evidence="6">
    <location>
        <begin position="112"/>
        <end position="140"/>
    </location>
</feature>
<protein>
    <submittedName>
        <fullName evidence="7">MFS transporter</fullName>
    </submittedName>
</protein>
<reference evidence="7" key="1">
    <citation type="submission" date="2019-04" db="EMBL/GenBank/DDBJ databases">
        <title>Evolution of Biomass-Degrading Anaerobic Consortia Revealed by Metagenomics.</title>
        <authorList>
            <person name="Peng X."/>
        </authorList>
    </citation>
    <scope>NUCLEOTIDE SEQUENCE</scope>
    <source>
        <strain evidence="7">SIG141</strain>
    </source>
</reference>
<dbReference type="PANTHER" id="PTHR12778:SF10">
    <property type="entry name" value="MAJOR FACILITATOR SUPERFAMILY DOMAIN-CONTAINING PROTEIN 3"/>
    <property type="match status" value="1"/>
</dbReference>
<evidence type="ECO:0000313" key="7">
    <source>
        <dbReference type="EMBL" id="MBE6266067.1"/>
    </source>
</evidence>
<dbReference type="GO" id="GO:0022857">
    <property type="term" value="F:transmembrane transporter activity"/>
    <property type="evidence" value="ECO:0007669"/>
    <property type="project" value="InterPro"/>
</dbReference>
<evidence type="ECO:0000256" key="3">
    <source>
        <dbReference type="ARBA" id="ARBA00022692"/>
    </source>
</evidence>
<evidence type="ECO:0000256" key="5">
    <source>
        <dbReference type="ARBA" id="ARBA00023136"/>
    </source>
</evidence>
<feature type="transmembrane region" description="Helical" evidence="6">
    <location>
        <begin position="320"/>
        <end position="344"/>
    </location>
</feature>
<dbReference type="InterPro" id="IPR011701">
    <property type="entry name" value="MFS"/>
</dbReference>
<feature type="transmembrane region" description="Helical" evidence="6">
    <location>
        <begin position="177"/>
        <end position="196"/>
    </location>
</feature>
<dbReference type="Proteomes" id="UP000763088">
    <property type="component" value="Unassembled WGS sequence"/>
</dbReference>
<organism evidence="7 8">
    <name type="scientific">Xylanibacter ruminicola</name>
    <name type="common">Prevotella ruminicola</name>
    <dbReference type="NCBI Taxonomy" id="839"/>
    <lineage>
        <taxon>Bacteria</taxon>
        <taxon>Pseudomonadati</taxon>
        <taxon>Bacteroidota</taxon>
        <taxon>Bacteroidia</taxon>
        <taxon>Bacteroidales</taxon>
        <taxon>Prevotellaceae</taxon>
        <taxon>Xylanibacter</taxon>
    </lineage>
</organism>
<dbReference type="InterPro" id="IPR004752">
    <property type="entry name" value="AmpG_permease/AT-1"/>
</dbReference>
<gene>
    <name evidence="7" type="ORF">E7102_06325</name>
</gene>
<name>A0A928BS86_XYLRU</name>
<evidence type="ECO:0000256" key="1">
    <source>
        <dbReference type="ARBA" id="ARBA00004141"/>
    </source>
</evidence>
<dbReference type="PANTHER" id="PTHR12778">
    <property type="entry name" value="SOLUTE CARRIER FAMILY 33 ACETYL-COA TRANSPORTER -RELATED"/>
    <property type="match status" value="1"/>
</dbReference>
<dbReference type="SUPFAM" id="SSF103473">
    <property type="entry name" value="MFS general substrate transporter"/>
    <property type="match status" value="1"/>
</dbReference>
<keyword evidence="2" id="KW-0813">Transport</keyword>
<proteinExistence type="predicted"/>
<feature type="transmembrane region" description="Helical" evidence="6">
    <location>
        <begin position="152"/>
        <end position="171"/>
    </location>
</feature>
<feature type="transmembrane region" description="Helical" evidence="6">
    <location>
        <begin position="295"/>
        <end position="314"/>
    </location>
</feature>
<feature type="transmembrane region" description="Helical" evidence="6">
    <location>
        <begin position="20"/>
        <end position="44"/>
    </location>
</feature>
<dbReference type="GO" id="GO:0016020">
    <property type="term" value="C:membrane"/>
    <property type="evidence" value="ECO:0007669"/>
    <property type="project" value="UniProtKB-SubCell"/>
</dbReference>
<comment type="subcellular location">
    <subcellularLocation>
        <location evidence="1">Membrane</location>
        <topology evidence="1">Multi-pass membrane protein</topology>
    </subcellularLocation>
</comment>
<evidence type="ECO:0000256" key="6">
    <source>
        <dbReference type="SAM" id="Phobius"/>
    </source>
</evidence>
<feature type="transmembrane region" description="Helical" evidence="6">
    <location>
        <begin position="381"/>
        <end position="402"/>
    </location>
</feature>
<dbReference type="AlphaFoldDB" id="A0A928BS86"/>
<feature type="transmembrane region" description="Helical" evidence="6">
    <location>
        <begin position="230"/>
        <end position="251"/>
    </location>
</feature>
<keyword evidence="4 6" id="KW-1133">Transmembrane helix</keyword>
<feature type="transmembrane region" description="Helical" evidence="6">
    <location>
        <begin position="356"/>
        <end position="375"/>
    </location>
</feature>
<keyword evidence="3 6" id="KW-0812">Transmembrane</keyword>